<name>A0A2U3E792_PURLI</name>
<protein>
    <submittedName>
        <fullName evidence="7">Gamma interferon inducible lysosomal thiol reductase GILT</fullName>
    </submittedName>
</protein>
<dbReference type="GO" id="GO:0016671">
    <property type="term" value="F:oxidoreductase activity, acting on a sulfur group of donors, disulfide as acceptor"/>
    <property type="evidence" value="ECO:0007669"/>
    <property type="project" value="InterPro"/>
</dbReference>
<proteinExistence type="inferred from homology"/>
<evidence type="ECO:0000313" key="7">
    <source>
        <dbReference type="EMBL" id="PWI70395.1"/>
    </source>
</evidence>
<reference evidence="7 8" key="1">
    <citation type="journal article" date="2016" name="Front. Microbiol.">
        <title>Genome and transcriptome sequences reveal the specific parasitism of the nematophagous Purpureocillium lilacinum 36-1.</title>
        <authorList>
            <person name="Xie J."/>
            <person name="Li S."/>
            <person name="Mo C."/>
            <person name="Xiao X."/>
            <person name="Peng D."/>
            <person name="Wang G."/>
            <person name="Xiao Y."/>
        </authorList>
    </citation>
    <scope>NUCLEOTIDE SEQUENCE [LARGE SCALE GENOMIC DNA]</scope>
    <source>
        <strain evidence="7 8">36-1</strain>
    </source>
</reference>
<dbReference type="PANTHER" id="PTHR13234">
    <property type="entry name" value="GAMMA-INTERFERON INDUCIBLE LYSOSOMAL THIOL REDUCTASE GILT"/>
    <property type="match status" value="1"/>
</dbReference>
<dbReference type="Pfam" id="PF03227">
    <property type="entry name" value="GILT"/>
    <property type="match status" value="1"/>
</dbReference>
<evidence type="ECO:0000256" key="1">
    <source>
        <dbReference type="ARBA" id="ARBA00004613"/>
    </source>
</evidence>
<dbReference type="InterPro" id="IPR004911">
    <property type="entry name" value="Interferon-induced_GILT"/>
</dbReference>
<dbReference type="EMBL" id="LCWV01000009">
    <property type="protein sequence ID" value="PWI70395.1"/>
    <property type="molecule type" value="Genomic_DNA"/>
</dbReference>
<accession>A0A2U3E792</accession>
<comment type="subcellular location">
    <subcellularLocation>
        <location evidence="1">Secreted</location>
    </subcellularLocation>
</comment>
<dbReference type="PANTHER" id="PTHR13234:SF8">
    <property type="entry name" value="GAMMA-INTERFERON-INDUCIBLE LYSOSOMAL THIOL REDUCTASE"/>
    <property type="match status" value="1"/>
</dbReference>
<feature type="region of interest" description="Disordered" evidence="6">
    <location>
        <begin position="152"/>
        <end position="171"/>
    </location>
</feature>
<comment type="similarity">
    <text evidence="2">Belongs to the GILT family.</text>
</comment>
<keyword evidence="4" id="KW-0732">Signal</keyword>
<evidence type="ECO:0000313" key="8">
    <source>
        <dbReference type="Proteomes" id="UP000245956"/>
    </source>
</evidence>
<sequence>MGAPGCREGSGRMSMWMRMRPGAYMHAVPSVSGTRCARSGMQKRGSFHDMDRCVGRRSMVGWEVAPGGTGLEDAGSPQLPGGSRAPGLQGCASHAGLAAPKPEVGGWPGRLSSPSTSSTSGEYLLELPYHLQQGKEGRGRPDVDRPRCTGTGRWTHDAWTGQASGDFKSGAASRLRPITHGAQGRKELWWEAAWQGRVDATWEREREGVHVGRPRWGWNRDLLPQMRIPRLSMLTLSGHLHQIPRFPALVRVSNPAPQRGRRGGCHCPSGWMQPWSEGGLEIPGRSSYKTTRNNSPDGRFISAAIHAHEDKQGTRSALARSRAVKYAGQRPKVILATCLSIMQLTPWQTNILRLRTRHATAICSLHNLTRNGTLARDKQPPQRLATSSATQSTRHLIWPAGRRPKRRCGSRGPDWLLQPKLQPEAEGGAQSPFPVPPKCTAAVSPLHSSRCQLRIIIASINHIAPSTSIAIIPLPTCDCICHPRPPIDSTSAGPVTDPDPFSAAAHPKRSASCAAVHRLSTIDRPTARNTCRGCGTTSSTLPAVRYEPPSSTPSTTMDEKRSRSASQTEPCPDPRGAAMPGRFRHALRMVLSLVVLSGVLYHVWNGAPQLSRHGVATSPVSGVTKVKGLVPLEAHIISKCPDTRDALRQLILPAMQRVHDKVDFKLNYIGTPTANDGVECKHGPSECLGNIIELCARELYPDPKINLGFIMCLTKDYKHIPERALIEDCALEHAIDFQSLNECATRDDGAHGLELLRTSVERTAEVKRHHQETSPGSCLI</sequence>
<evidence type="ECO:0000256" key="5">
    <source>
        <dbReference type="ARBA" id="ARBA00023180"/>
    </source>
</evidence>
<organism evidence="7 8">
    <name type="scientific">Purpureocillium lilacinum</name>
    <name type="common">Paecilomyces lilacinus</name>
    <dbReference type="NCBI Taxonomy" id="33203"/>
    <lineage>
        <taxon>Eukaryota</taxon>
        <taxon>Fungi</taxon>
        <taxon>Dikarya</taxon>
        <taxon>Ascomycota</taxon>
        <taxon>Pezizomycotina</taxon>
        <taxon>Sordariomycetes</taxon>
        <taxon>Hypocreomycetidae</taxon>
        <taxon>Hypocreales</taxon>
        <taxon>Ophiocordycipitaceae</taxon>
        <taxon>Purpureocillium</taxon>
    </lineage>
</organism>
<comment type="caution">
    <text evidence="7">The sequence shown here is derived from an EMBL/GenBank/DDBJ whole genome shotgun (WGS) entry which is preliminary data.</text>
</comment>
<dbReference type="GO" id="GO:0005576">
    <property type="term" value="C:extracellular region"/>
    <property type="evidence" value="ECO:0007669"/>
    <property type="project" value="UniProtKB-SubCell"/>
</dbReference>
<feature type="region of interest" description="Disordered" evidence="6">
    <location>
        <begin position="68"/>
        <end position="118"/>
    </location>
</feature>
<dbReference type="AlphaFoldDB" id="A0A2U3E792"/>
<keyword evidence="3" id="KW-0964">Secreted</keyword>
<feature type="region of interest" description="Disordered" evidence="6">
    <location>
        <begin position="373"/>
        <end position="392"/>
    </location>
</feature>
<gene>
    <name evidence="7" type="ORF">PCL_12794</name>
</gene>
<evidence type="ECO:0000256" key="6">
    <source>
        <dbReference type="SAM" id="MobiDB-lite"/>
    </source>
</evidence>
<keyword evidence="5" id="KW-0325">Glycoprotein</keyword>
<evidence type="ECO:0000256" key="3">
    <source>
        <dbReference type="ARBA" id="ARBA00022525"/>
    </source>
</evidence>
<feature type="region of interest" description="Disordered" evidence="6">
    <location>
        <begin position="542"/>
        <end position="577"/>
    </location>
</feature>
<evidence type="ECO:0000256" key="4">
    <source>
        <dbReference type="ARBA" id="ARBA00022729"/>
    </source>
</evidence>
<dbReference type="Proteomes" id="UP000245956">
    <property type="component" value="Unassembled WGS sequence"/>
</dbReference>
<evidence type="ECO:0000256" key="2">
    <source>
        <dbReference type="ARBA" id="ARBA00005679"/>
    </source>
</evidence>